<dbReference type="PROSITE" id="PS50011">
    <property type="entry name" value="PROTEIN_KINASE_DOM"/>
    <property type="match status" value="1"/>
</dbReference>
<gene>
    <name evidence="10" type="ORF">J2S57_004439</name>
</gene>
<evidence type="ECO:0000256" key="3">
    <source>
        <dbReference type="ARBA" id="ARBA00022679"/>
    </source>
</evidence>
<evidence type="ECO:0000256" key="2">
    <source>
        <dbReference type="ARBA" id="ARBA00022527"/>
    </source>
</evidence>
<evidence type="ECO:0000256" key="5">
    <source>
        <dbReference type="ARBA" id="ARBA00022777"/>
    </source>
</evidence>
<evidence type="ECO:0000259" key="9">
    <source>
        <dbReference type="PROSITE" id="PS50011"/>
    </source>
</evidence>
<dbReference type="Gene3D" id="3.30.200.20">
    <property type="entry name" value="Phosphorylase Kinase, domain 1"/>
    <property type="match status" value="1"/>
</dbReference>
<dbReference type="Gene3D" id="1.10.510.10">
    <property type="entry name" value="Transferase(Phosphotransferase) domain 1"/>
    <property type="match status" value="1"/>
</dbReference>
<evidence type="ECO:0000256" key="1">
    <source>
        <dbReference type="ARBA" id="ARBA00012513"/>
    </source>
</evidence>
<dbReference type="EMBL" id="JAUSQZ010000001">
    <property type="protein sequence ID" value="MDP9828690.1"/>
    <property type="molecule type" value="Genomic_DNA"/>
</dbReference>
<dbReference type="CDD" id="cd14014">
    <property type="entry name" value="STKc_PknB_like"/>
    <property type="match status" value="1"/>
</dbReference>
<dbReference type="RefSeq" id="WP_307246129.1">
    <property type="nucleotide sequence ID" value="NZ_JAUSQZ010000001.1"/>
</dbReference>
<keyword evidence="8" id="KW-1133">Transmembrane helix</keyword>
<dbReference type="InterPro" id="IPR008271">
    <property type="entry name" value="Ser/Thr_kinase_AS"/>
</dbReference>
<evidence type="ECO:0000313" key="10">
    <source>
        <dbReference type="EMBL" id="MDP9828690.1"/>
    </source>
</evidence>
<protein>
    <recommendedName>
        <fullName evidence="1">non-specific serine/threonine protein kinase</fullName>
        <ecNumber evidence="1">2.7.11.1</ecNumber>
    </recommendedName>
</protein>
<keyword evidence="8" id="KW-0472">Membrane</keyword>
<dbReference type="InterPro" id="IPR000719">
    <property type="entry name" value="Prot_kinase_dom"/>
</dbReference>
<dbReference type="PANTHER" id="PTHR43289:SF6">
    <property type="entry name" value="SERINE_THREONINE-PROTEIN KINASE NEKL-3"/>
    <property type="match status" value="1"/>
</dbReference>
<proteinExistence type="predicted"/>
<dbReference type="SUPFAM" id="SSF56112">
    <property type="entry name" value="Protein kinase-like (PK-like)"/>
    <property type="match status" value="1"/>
</dbReference>
<keyword evidence="2 10" id="KW-0723">Serine/threonine-protein kinase</keyword>
<dbReference type="InterPro" id="IPR011009">
    <property type="entry name" value="Kinase-like_dom_sf"/>
</dbReference>
<feature type="domain" description="Protein kinase" evidence="9">
    <location>
        <begin position="22"/>
        <end position="282"/>
    </location>
</feature>
<dbReference type="SMART" id="SM00220">
    <property type="entry name" value="S_TKc"/>
    <property type="match status" value="1"/>
</dbReference>
<evidence type="ECO:0000256" key="7">
    <source>
        <dbReference type="SAM" id="MobiDB-lite"/>
    </source>
</evidence>
<dbReference type="PROSITE" id="PS00108">
    <property type="entry name" value="PROTEIN_KINASE_ST"/>
    <property type="match status" value="1"/>
</dbReference>
<evidence type="ECO:0000256" key="8">
    <source>
        <dbReference type="SAM" id="Phobius"/>
    </source>
</evidence>
<feature type="compositionally biased region" description="Low complexity" evidence="7">
    <location>
        <begin position="315"/>
        <end position="327"/>
    </location>
</feature>
<feature type="region of interest" description="Disordered" evidence="7">
    <location>
        <begin position="286"/>
        <end position="327"/>
    </location>
</feature>
<keyword evidence="11" id="KW-1185">Reference proteome</keyword>
<dbReference type="GO" id="GO:0004674">
    <property type="term" value="F:protein serine/threonine kinase activity"/>
    <property type="evidence" value="ECO:0007669"/>
    <property type="project" value="UniProtKB-KW"/>
</dbReference>
<evidence type="ECO:0000313" key="11">
    <source>
        <dbReference type="Proteomes" id="UP001235712"/>
    </source>
</evidence>
<keyword evidence="3" id="KW-0808">Transferase</keyword>
<reference evidence="10 11" key="1">
    <citation type="submission" date="2023-07" db="EMBL/GenBank/DDBJ databases">
        <title>Sequencing the genomes of 1000 actinobacteria strains.</title>
        <authorList>
            <person name="Klenk H.-P."/>
        </authorList>
    </citation>
    <scope>NUCLEOTIDE SEQUENCE [LARGE SCALE GENOMIC DNA]</scope>
    <source>
        <strain evidence="10 11">DSM 44388</strain>
    </source>
</reference>
<keyword evidence="5 10" id="KW-0418">Kinase</keyword>
<sequence>MTEPRGTHGRTMLSPGDVLAGYEIEGYIARGGMAVVHRARDLSLGRRVALKLIAPELAGNDKFRQRFIRESELAASIDHPNVLPIYGAGEADGVLFIAMRFVDGPDLGRVLAEAGPLGPERVLPLFTQVAAALDTAHAHGLVHRDVKPGNILLARTDGEDHVYLTDFGLTKRSTSLSGYTTAGHFIGTIAYVAPEQIAGEEVTSAADVYAMGCVLYETLSGLPPFRRDDDAALLWAHMQATPDPLPGVPAAVNEVIARAMAKDPAERTTSCRAVVAELREAFRVNAPGAQRRPSPDSMDDQPSLNVPLPQPPAPGAVTTGATTTSTIGPKTRKAPWIAAVLAVTALLAAAFVVLPRWLQPEFVSYTGTEKATSWLAFDRPTDWSPHSNLSKTCFCTNQYGGVLETGDWANVIAAIKGGTTVEGLYAEQTRRLDLDDSVAVSQHLETFLAENRKELGAPVRTTIDNRSAWVVEGTLTASKDPTLKLRIRYLMVMSESGRDTDHIVLFTRDSDHDRLAERLDRVEKSIRFLENG</sequence>
<feature type="transmembrane region" description="Helical" evidence="8">
    <location>
        <begin position="334"/>
        <end position="354"/>
    </location>
</feature>
<dbReference type="Proteomes" id="UP001235712">
    <property type="component" value="Unassembled WGS sequence"/>
</dbReference>
<comment type="caution">
    <text evidence="10">The sequence shown here is derived from an EMBL/GenBank/DDBJ whole genome shotgun (WGS) entry which is preliminary data.</text>
</comment>
<name>A0ABT9P952_9ACTN</name>
<keyword evidence="6" id="KW-0067">ATP-binding</keyword>
<keyword evidence="8" id="KW-0812">Transmembrane</keyword>
<evidence type="ECO:0000256" key="4">
    <source>
        <dbReference type="ARBA" id="ARBA00022741"/>
    </source>
</evidence>
<dbReference type="Pfam" id="PF00069">
    <property type="entry name" value="Pkinase"/>
    <property type="match status" value="1"/>
</dbReference>
<accession>A0ABT9P952</accession>
<dbReference type="EC" id="2.7.11.1" evidence="1"/>
<keyword evidence="4" id="KW-0547">Nucleotide-binding</keyword>
<dbReference type="PANTHER" id="PTHR43289">
    <property type="entry name" value="MITOGEN-ACTIVATED PROTEIN KINASE KINASE KINASE 20-RELATED"/>
    <property type="match status" value="1"/>
</dbReference>
<evidence type="ECO:0000256" key="6">
    <source>
        <dbReference type="ARBA" id="ARBA00022840"/>
    </source>
</evidence>
<organism evidence="10 11">
    <name type="scientific">Kineosporia succinea</name>
    <dbReference type="NCBI Taxonomy" id="84632"/>
    <lineage>
        <taxon>Bacteria</taxon>
        <taxon>Bacillati</taxon>
        <taxon>Actinomycetota</taxon>
        <taxon>Actinomycetes</taxon>
        <taxon>Kineosporiales</taxon>
        <taxon>Kineosporiaceae</taxon>
        <taxon>Kineosporia</taxon>
    </lineage>
</organism>